<evidence type="ECO:0000313" key="4">
    <source>
        <dbReference type="Proteomes" id="UP000485484"/>
    </source>
</evidence>
<dbReference type="PANTHER" id="PTHR42850">
    <property type="entry name" value="METALLOPHOSPHOESTERASE"/>
    <property type="match status" value="1"/>
</dbReference>
<dbReference type="Gene3D" id="3.60.21.10">
    <property type="match status" value="1"/>
</dbReference>
<protein>
    <submittedName>
        <fullName evidence="3">Calcineurin-like phosphoesterase superfamily domain protein</fullName>
    </submittedName>
</protein>
<dbReference type="InterPro" id="IPR024654">
    <property type="entry name" value="Calcineurin-like_PHP_lpxH"/>
</dbReference>
<dbReference type="GO" id="GO:0016791">
    <property type="term" value="F:phosphatase activity"/>
    <property type="evidence" value="ECO:0007669"/>
    <property type="project" value="TreeGrafter"/>
</dbReference>
<accession>A0A1V5MIP8</accession>
<dbReference type="Pfam" id="PF12850">
    <property type="entry name" value="Metallophos_2"/>
    <property type="match status" value="1"/>
</dbReference>
<dbReference type="SUPFAM" id="SSF56300">
    <property type="entry name" value="Metallo-dependent phosphatases"/>
    <property type="match status" value="1"/>
</dbReference>
<sequence length="239" mass="26032">MLLADIHANLEALHAVLRATEAEAADYFCLGDAVGYGANPAECLKLLRDSGVPLVAGNHDRAVRHPGLTSIFTPEARQAVFWTIEHLFPADRDQLDGLPGTVARDGLRFVHAGPLEPETWPYLVEEAELTANLRALAPGEICFFGHTHRPGLYEWRAGRFAARSLEGTVRLDPGASYLVNPGSVGQPRDGDPRAAYLVFDPAARTVRLERVSYDVAAAQEKILRAGLPEALARRLAFGY</sequence>
<dbReference type="AlphaFoldDB" id="A0A1V5MIP8"/>
<dbReference type="Proteomes" id="UP000485484">
    <property type="component" value="Unassembled WGS sequence"/>
</dbReference>
<dbReference type="PANTHER" id="PTHR42850:SF2">
    <property type="entry name" value="BLL5683 PROTEIN"/>
    <property type="match status" value="1"/>
</dbReference>
<dbReference type="InterPro" id="IPR011152">
    <property type="entry name" value="Pesterase_MJ0912"/>
</dbReference>
<evidence type="ECO:0000256" key="1">
    <source>
        <dbReference type="ARBA" id="ARBA00008950"/>
    </source>
</evidence>
<proteinExistence type="inferred from homology"/>
<feature type="domain" description="Calcineurin-like phosphoesterase" evidence="2">
    <location>
        <begin position="2"/>
        <end position="200"/>
    </location>
</feature>
<dbReference type="PIRSF" id="PIRSF000883">
    <property type="entry name" value="Pesterase_MJ0912"/>
    <property type="match status" value="1"/>
</dbReference>
<dbReference type="InterPro" id="IPR050126">
    <property type="entry name" value="Ap4A_hydrolase"/>
</dbReference>
<comment type="similarity">
    <text evidence="1">Belongs to the metallophosphoesterase superfamily. YfcE family.</text>
</comment>
<dbReference type="GO" id="GO:0005737">
    <property type="term" value="C:cytoplasm"/>
    <property type="evidence" value="ECO:0007669"/>
    <property type="project" value="TreeGrafter"/>
</dbReference>
<comment type="caution">
    <text evidence="3">The sequence shown here is derived from an EMBL/GenBank/DDBJ whole genome shotgun (WGS) entry which is preliminary data.</text>
</comment>
<evidence type="ECO:0000313" key="3">
    <source>
        <dbReference type="EMBL" id="OPZ92681.1"/>
    </source>
</evidence>
<organism evidence="3 4">
    <name type="scientific">candidate division TA06 bacterium ADurb.Bin417</name>
    <dbReference type="NCBI Taxonomy" id="1852828"/>
    <lineage>
        <taxon>Bacteria</taxon>
        <taxon>Bacteria division TA06</taxon>
    </lineage>
</organism>
<reference evidence="3 4" key="1">
    <citation type="submission" date="2017-02" db="EMBL/GenBank/DDBJ databases">
        <title>Delving into the versatile metabolic prowess of the omnipresent phylum Bacteroidetes.</title>
        <authorList>
            <person name="Nobu M.K."/>
            <person name="Mei R."/>
            <person name="Narihiro T."/>
            <person name="Kuroda K."/>
            <person name="Liu W.-T."/>
        </authorList>
    </citation>
    <scope>NUCLEOTIDE SEQUENCE [LARGE SCALE GENOMIC DNA]</scope>
    <source>
        <strain evidence="3">ADurb.Bin417</strain>
    </source>
</reference>
<evidence type="ECO:0000259" key="2">
    <source>
        <dbReference type="Pfam" id="PF12850"/>
    </source>
</evidence>
<dbReference type="InterPro" id="IPR029052">
    <property type="entry name" value="Metallo-depent_PP-like"/>
</dbReference>
<dbReference type="EMBL" id="MWAK01000077">
    <property type="protein sequence ID" value="OPZ92681.1"/>
    <property type="molecule type" value="Genomic_DNA"/>
</dbReference>
<gene>
    <name evidence="3" type="ORF">BWY73_00685</name>
</gene>
<name>A0A1V5MIP8_UNCT6</name>